<evidence type="ECO:0008006" key="4">
    <source>
        <dbReference type="Google" id="ProtNLM"/>
    </source>
</evidence>
<dbReference type="Proteomes" id="UP000037510">
    <property type="component" value="Unassembled WGS sequence"/>
</dbReference>
<sequence>MAYGGEVKKGDVPAARGILSLAFQANPNSEEIWLAAVKLESENKDLATLLERAETEQMSRVVQQNGKRNVSARPLMGLLYISTTFTRLTIRSIHAGSERVKIDPDLGDAWAYFYKFELIHGSEAQQEDVRARCKAAEPHHGEHWCKLSKCVVINALAQCQQRARALNNHGFLTSLFPKRTAAGLRCSSKI</sequence>
<dbReference type="GO" id="GO:0046540">
    <property type="term" value="C:U4/U6 x U5 tri-snRNP complex"/>
    <property type="evidence" value="ECO:0007669"/>
    <property type="project" value="TreeGrafter"/>
</dbReference>
<evidence type="ECO:0000313" key="2">
    <source>
        <dbReference type="EMBL" id="KOB72751.1"/>
    </source>
</evidence>
<dbReference type="InterPro" id="IPR045075">
    <property type="entry name" value="Syf1-like"/>
</dbReference>
<reference evidence="2 3" key="1">
    <citation type="journal article" date="2015" name="Genome Biol. Evol.">
        <title>The genome of winter moth (Operophtera brumata) provides a genomic perspective on sexual dimorphism and phenology.</title>
        <authorList>
            <person name="Derks M.F."/>
            <person name="Smit S."/>
            <person name="Salis L."/>
            <person name="Schijlen E."/>
            <person name="Bossers A."/>
            <person name="Mateman C."/>
            <person name="Pijl A.S."/>
            <person name="de Ridder D."/>
            <person name="Groenen M.A."/>
            <person name="Visser M.E."/>
            <person name="Megens H.J."/>
        </authorList>
    </citation>
    <scope>NUCLEOTIDE SEQUENCE [LARGE SCALE GENOMIC DNA]</scope>
    <source>
        <strain evidence="2">WM2013NL</strain>
        <tissue evidence="2">Head and thorax</tissue>
    </source>
</reference>
<keyword evidence="1" id="KW-0677">Repeat</keyword>
<dbReference type="Gene3D" id="1.25.40.10">
    <property type="entry name" value="Tetratricopeptide repeat domain"/>
    <property type="match status" value="1"/>
</dbReference>
<dbReference type="InterPro" id="IPR011990">
    <property type="entry name" value="TPR-like_helical_dom_sf"/>
</dbReference>
<proteinExistence type="predicted"/>
<dbReference type="EMBL" id="JTDY01001839">
    <property type="protein sequence ID" value="KOB72751.1"/>
    <property type="molecule type" value="Genomic_DNA"/>
</dbReference>
<organism evidence="2 3">
    <name type="scientific">Operophtera brumata</name>
    <name type="common">Winter moth</name>
    <name type="synonym">Phalaena brumata</name>
    <dbReference type="NCBI Taxonomy" id="104452"/>
    <lineage>
        <taxon>Eukaryota</taxon>
        <taxon>Metazoa</taxon>
        <taxon>Ecdysozoa</taxon>
        <taxon>Arthropoda</taxon>
        <taxon>Hexapoda</taxon>
        <taxon>Insecta</taxon>
        <taxon>Pterygota</taxon>
        <taxon>Neoptera</taxon>
        <taxon>Endopterygota</taxon>
        <taxon>Lepidoptera</taxon>
        <taxon>Glossata</taxon>
        <taxon>Ditrysia</taxon>
        <taxon>Geometroidea</taxon>
        <taxon>Geometridae</taxon>
        <taxon>Larentiinae</taxon>
        <taxon>Operophtera</taxon>
    </lineage>
</organism>
<dbReference type="STRING" id="104452.A0A0L7LC26"/>
<dbReference type="SUPFAM" id="SSF48452">
    <property type="entry name" value="TPR-like"/>
    <property type="match status" value="1"/>
</dbReference>
<dbReference type="AlphaFoldDB" id="A0A0L7LC26"/>
<protein>
    <recommendedName>
        <fullName evidence="4">Pre-mRNA-processing factor 6</fullName>
    </recommendedName>
</protein>
<dbReference type="PANTHER" id="PTHR11246:SF1">
    <property type="entry name" value="PRE-MRNA-PROCESSING FACTOR 6"/>
    <property type="match status" value="1"/>
</dbReference>
<evidence type="ECO:0000256" key="1">
    <source>
        <dbReference type="ARBA" id="ARBA00022737"/>
    </source>
</evidence>
<dbReference type="GO" id="GO:0000244">
    <property type="term" value="P:spliceosomal tri-snRNP complex assembly"/>
    <property type="evidence" value="ECO:0007669"/>
    <property type="project" value="TreeGrafter"/>
</dbReference>
<comment type="caution">
    <text evidence="2">The sequence shown here is derived from an EMBL/GenBank/DDBJ whole genome shotgun (WGS) entry which is preliminary data.</text>
</comment>
<keyword evidence="3" id="KW-1185">Reference proteome</keyword>
<name>A0A0L7LC26_OPEBR</name>
<accession>A0A0L7LC26</accession>
<gene>
    <name evidence="2" type="ORF">OBRU01_11996</name>
</gene>
<evidence type="ECO:0000313" key="3">
    <source>
        <dbReference type="Proteomes" id="UP000037510"/>
    </source>
</evidence>
<dbReference type="PANTHER" id="PTHR11246">
    <property type="entry name" value="PRE-MRNA SPLICING FACTOR"/>
    <property type="match status" value="1"/>
</dbReference>
<dbReference type="GO" id="GO:0071013">
    <property type="term" value="C:catalytic step 2 spliceosome"/>
    <property type="evidence" value="ECO:0007669"/>
    <property type="project" value="TreeGrafter"/>
</dbReference>